<keyword evidence="2" id="KW-1185">Reference proteome</keyword>
<protein>
    <submittedName>
        <fullName evidence="1">Uncharacterized protein</fullName>
    </submittedName>
</protein>
<organism evidence="1 2">
    <name type="scientific">Coniosporium uncinatum</name>
    <dbReference type="NCBI Taxonomy" id="93489"/>
    <lineage>
        <taxon>Eukaryota</taxon>
        <taxon>Fungi</taxon>
        <taxon>Dikarya</taxon>
        <taxon>Ascomycota</taxon>
        <taxon>Pezizomycotina</taxon>
        <taxon>Dothideomycetes</taxon>
        <taxon>Dothideomycetes incertae sedis</taxon>
        <taxon>Coniosporium</taxon>
    </lineage>
</organism>
<gene>
    <name evidence="1" type="ORF">LTS18_002019</name>
</gene>
<dbReference type="EMBL" id="JAWDJW010006009">
    <property type="protein sequence ID" value="KAK3066110.1"/>
    <property type="molecule type" value="Genomic_DNA"/>
</dbReference>
<sequence length="293" mass="31905">MSGQSSGEGGRETPSLTLTKSPDPGDGLPADTMRPIERNNDRLRKTVSRQDAPPSPPDLRKLSLQESSNGHGSTRAGSDTSLADSSASAAMRKDDFFNRTRRQPPPPPPHGKKSEQTDSANARSPLRLPKTEALSYRKEYPATQFNEKQQLGLSVNTPGANQSSSRSPVPQQSGVRRKAVNSAPLRAHRSAELGRLPNSDSSDDTPNSTTDTEPEQRRRKKPGKEKELAADIPSSPMSDTSEHSTTSPEDRAWKERVDKLLKKLPNGVDEAAAKQILNEIVIHGDEVHWSDVA</sequence>
<accession>A0ACC3DE33</accession>
<reference evidence="1" key="1">
    <citation type="submission" date="2024-09" db="EMBL/GenBank/DDBJ databases">
        <title>Black Yeasts Isolated from many extreme environments.</title>
        <authorList>
            <person name="Coleine C."/>
            <person name="Stajich J.E."/>
            <person name="Selbmann L."/>
        </authorList>
    </citation>
    <scope>NUCLEOTIDE SEQUENCE</scope>
    <source>
        <strain evidence="1">CCFEE 5737</strain>
    </source>
</reference>
<comment type="caution">
    <text evidence="1">The sequence shown here is derived from an EMBL/GenBank/DDBJ whole genome shotgun (WGS) entry which is preliminary data.</text>
</comment>
<feature type="non-terminal residue" evidence="1">
    <location>
        <position position="293"/>
    </location>
</feature>
<evidence type="ECO:0000313" key="2">
    <source>
        <dbReference type="Proteomes" id="UP001186974"/>
    </source>
</evidence>
<dbReference type="Proteomes" id="UP001186974">
    <property type="component" value="Unassembled WGS sequence"/>
</dbReference>
<evidence type="ECO:0000313" key="1">
    <source>
        <dbReference type="EMBL" id="KAK3066110.1"/>
    </source>
</evidence>
<name>A0ACC3DE33_9PEZI</name>
<proteinExistence type="predicted"/>